<organism evidence="1 2">
    <name type="scientific">Oryzias melastigma</name>
    <name type="common">Marine medaka</name>
    <dbReference type="NCBI Taxonomy" id="30732"/>
    <lineage>
        <taxon>Eukaryota</taxon>
        <taxon>Metazoa</taxon>
        <taxon>Chordata</taxon>
        <taxon>Craniata</taxon>
        <taxon>Vertebrata</taxon>
        <taxon>Euteleostomi</taxon>
        <taxon>Actinopterygii</taxon>
        <taxon>Neopterygii</taxon>
        <taxon>Teleostei</taxon>
        <taxon>Neoteleostei</taxon>
        <taxon>Acanthomorphata</taxon>
        <taxon>Ovalentaria</taxon>
        <taxon>Atherinomorphae</taxon>
        <taxon>Beloniformes</taxon>
        <taxon>Adrianichthyidae</taxon>
        <taxon>Oryziinae</taxon>
        <taxon>Oryzias</taxon>
    </lineage>
</organism>
<keyword evidence="2" id="KW-1185">Reference proteome</keyword>
<protein>
    <submittedName>
        <fullName evidence="1">Uncharacterized protein</fullName>
    </submittedName>
</protein>
<accession>A0A3B3DX19</accession>
<dbReference type="PaxDb" id="30732-ENSOMEP00000033875"/>
<evidence type="ECO:0000313" key="2">
    <source>
        <dbReference type="Proteomes" id="UP000261560"/>
    </source>
</evidence>
<dbReference type="GeneTree" id="ENSGT00940000175226"/>
<proteinExistence type="predicted"/>
<evidence type="ECO:0000313" key="1">
    <source>
        <dbReference type="Ensembl" id="ENSOMEP00000033875.1"/>
    </source>
</evidence>
<reference evidence="1" key="1">
    <citation type="submission" date="2025-08" db="UniProtKB">
        <authorList>
            <consortium name="Ensembl"/>
        </authorList>
    </citation>
    <scope>IDENTIFICATION</scope>
</reference>
<name>A0A3B3DX19_ORYME</name>
<dbReference type="Ensembl" id="ENSOMET00000027375.1">
    <property type="protein sequence ID" value="ENSOMEP00000033875.1"/>
    <property type="gene ID" value="ENSOMEG00000020114.1"/>
</dbReference>
<dbReference type="Proteomes" id="UP000261560">
    <property type="component" value="Unplaced"/>
</dbReference>
<dbReference type="PANTHER" id="PTHR14374:SF0">
    <property type="entry name" value="TRAFFICKING PROTEIN PARTICLE COMPLEX SUBUNIT 11"/>
    <property type="match status" value="1"/>
</dbReference>
<dbReference type="AlphaFoldDB" id="A0A3B3DX19"/>
<dbReference type="OMA" id="KITICAG"/>
<dbReference type="STRING" id="30732.ENSOMEP00000033875"/>
<dbReference type="PANTHER" id="PTHR14374">
    <property type="entry name" value="FOIE GRAS"/>
    <property type="match status" value="1"/>
</dbReference>
<sequence>MAGSQWELPPELCCRPMAFVALTGLDVVYNAVHRAIWDAFCANRRADRVPISFKQAACYTQDRKQLAHQLCQAGASYPSPDPLDTQSGGLDFYGQRPWRQGHQSMSFFLCNETGMSLDFIWC</sequence>
<reference evidence="1" key="2">
    <citation type="submission" date="2025-09" db="UniProtKB">
        <authorList>
            <consortium name="Ensembl"/>
        </authorList>
    </citation>
    <scope>IDENTIFICATION</scope>
</reference>